<gene>
    <name evidence="2" type="ORF">ACFOGP_08635</name>
</gene>
<evidence type="ECO:0000313" key="3">
    <source>
        <dbReference type="Proteomes" id="UP001595632"/>
    </source>
</evidence>
<comment type="caution">
    <text evidence="2">The sequence shown here is derived from an EMBL/GenBank/DDBJ whole genome shotgun (WGS) entry which is preliminary data.</text>
</comment>
<sequence length="380" mass="40016">MSDTDMTLSDAPASRTAVPDGFVHDGEHPQIPVPFTAVIGDRRMEGRSLSVTGAVVTGLLPPNAEGSVRPVTLRFDFEGFSTNLYPEVRVLRQGNEADATYELRFTDPTAGHLAPLRYILNSAIAGDLVSIGQMLGYTGPTKVKTKPPLARRGVAGRAGNGLKRLAILGLSLGLIVVAGQVIHNRVMFSYEGQPVVVSIPGETLRSTAAGQITYVNADAGAGDVIYSISANSGDFLSVEMPCDCDLQALPDFYEGATILPGTALVKLVEPDAGLEARTQVSFEGVARMFAGDEAELVLASGDVVPVSVSLMQGEGMEPGDTVPAELALPDEMAGTLAPGTTARLRFRRTLLPDWFGSTWNDAGTRIGGAWTALVSDLTTE</sequence>
<dbReference type="Proteomes" id="UP001595632">
    <property type="component" value="Unassembled WGS sequence"/>
</dbReference>
<dbReference type="RefSeq" id="WP_275633558.1">
    <property type="nucleotide sequence ID" value="NZ_JARGYD010000005.1"/>
</dbReference>
<reference evidence="3" key="1">
    <citation type="journal article" date="2019" name="Int. J. Syst. Evol. Microbiol.">
        <title>The Global Catalogue of Microorganisms (GCM) 10K type strain sequencing project: providing services to taxonomists for standard genome sequencing and annotation.</title>
        <authorList>
            <consortium name="The Broad Institute Genomics Platform"/>
            <consortium name="The Broad Institute Genome Sequencing Center for Infectious Disease"/>
            <person name="Wu L."/>
            <person name="Ma J."/>
        </authorList>
    </citation>
    <scope>NUCLEOTIDE SEQUENCE [LARGE SCALE GENOMIC DNA]</scope>
    <source>
        <strain evidence="3">KCTC 52366</strain>
    </source>
</reference>
<dbReference type="EMBL" id="JBHRTB010000010">
    <property type="protein sequence ID" value="MFC3142773.1"/>
    <property type="molecule type" value="Genomic_DNA"/>
</dbReference>
<protein>
    <recommendedName>
        <fullName evidence="4">HlyD family secretion protein</fullName>
    </recommendedName>
</protein>
<evidence type="ECO:0008006" key="4">
    <source>
        <dbReference type="Google" id="ProtNLM"/>
    </source>
</evidence>
<name>A0ABV7GMB5_9RHOB</name>
<proteinExistence type="predicted"/>
<organism evidence="2 3">
    <name type="scientific">Psychromarinibacter halotolerans</name>
    <dbReference type="NCBI Taxonomy" id="1775175"/>
    <lineage>
        <taxon>Bacteria</taxon>
        <taxon>Pseudomonadati</taxon>
        <taxon>Pseudomonadota</taxon>
        <taxon>Alphaproteobacteria</taxon>
        <taxon>Rhodobacterales</taxon>
        <taxon>Paracoccaceae</taxon>
        <taxon>Psychromarinibacter</taxon>
    </lineage>
</organism>
<keyword evidence="3" id="KW-1185">Reference proteome</keyword>
<evidence type="ECO:0000256" key="1">
    <source>
        <dbReference type="SAM" id="MobiDB-lite"/>
    </source>
</evidence>
<evidence type="ECO:0000313" key="2">
    <source>
        <dbReference type="EMBL" id="MFC3142773.1"/>
    </source>
</evidence>
<feature type="region of interest" description="Disordered" evidence="1">
    <location>
        <begin position="1"/>
        <end position="26"/>
    </location>
</feature>
<accession>A0ABV7GMB5</accession>